<comment type="caution">
    <text evidence="10">The sequence shown here is derived from an EMBL/GenBank/DDBJ whole genome shotgun (WGS) entry which is preliminary data.</text>
</comment>
<protein>
    <recommendedName>
        <fullName evidence="3">ornithine aminotransferase</fullName>
        <ecNumber evidence="3">2.6.1.13</ecNumber>
    </recommendedName>
    <alternativeName>
        <fullName evidence="8">Ornithine--oxo-acid aminotransferase</fullName>
    </alternativeName>
</protein>
<evidence type="ECO:0000256" key="2">
    <source>
        <dbReference type="ARBA" id="ARBA00004998"/>
    </source>
</evidence>
<dbReference type="Gene3D" id="3.90.1150.10">
    <property type="entry name" value="Aspartate Aminotransferase, domain 1"/>
    <property type="match status" value="1"/>
</dbReference>
<dbReference type="SUPFAM" id="SSF53383">
    <property type="entry name" value="PLP-dependent transferases"/>
    <property type="match status" value="1"/>
</dbReference>
<comment type="similarity">
    <text evidence="9">Belongs to the class-III pyridoxal-phosphate-dependent aminotransferase family.</text>
</comment>
<evidence type="ECO:0000256" key="3">
    <source>
        <dbReference type="ARBA" id="ARBA00012924"/>
    </source>
</evidence>
<evidence type="ECO:0000256" key="4">
    <source>
        <dbReference type="ARBA" id="ARBA00022576"/>
    </source>
</evidence>
<keyword evidence="7 9" id="KW-0663">Pyridoxal phosphate</keyword>
<sequence>MTSPIALEERHGAHNYHPLDVVLSHGEGAWVTDADGRRYLDCLAGYSSLNFGHRHPALVAATQAQLERITLTSRAFHHDQLGHFCAELAEMAGKDMVLPMNTGAEAVESAIKVARKWGYEVKGVPVDRATIVVADGNFHGRTTTIVGFSTDPQAKSGFGPFAGGFRQVAFGDSDAMAAAIDETTVAVLIEPIQGEAGVVVPPEGYLADVRRLCDEHGALLIADEIQSGLGRTGATFACDLWDVSPDVYLLGKALGGGIMPVAAVIADASVLAVLRPGDHGSTFGGNPLACAVGRAVIELLADGTYQQRAASVGAHLHRRLAGLVGSGVIATRGVGLWAGVDIDPAVATGRQVCEDLAALGVLAKDTHGSTIRLAPPLTVTETEIDFVVDSLADVVARRASTEVEAHA</sequence>
<evidence type="ECO:0000256" key="9">
    <source>
        <dbReference type="RuleBase" id="RU003560"/>
    </source>
</evidence>
<keyword evidence="11" id="KW-1185">Reference proteome</keyword>
<dbReference type="EMBL" id="JACBZR010000001">
    <property type="protein sequence ID" value="NYI78911.1"/>
    <property type="molecule type" value="Genomic_DNA"/>
</dbReference>
<dbReference type="Proteomes" id="UP000564496">
    <property type="component" value="Unassembled WGS sequence"/>
</dbReference>
<keyword evidence="5" id="KW-0028">Amino-acid biosynthesis</keyword>
<reference evidence="10 11" key="1">
    <citation type="submission" date="2020-07" db="EMBL/GenBank/DDBJ databases">
        <title>Sequencing the genomes of 1000 actinobacteria strains.</title>
        <authorList>
            <person name="Klenk H.-P."/>
        </authorList>
    </citation>
    <scope>NUCLEOTIDE SEQUENCE [LARGE SCALE GENOMIC DNA]</scope>
    <source>
        <strain evidence="10 11">DSM 26487</strain>
    </source>
</reference>
<accession>A0A7Z0DNI4</accession>
<evidence type="ECO:0000256" key="8">
    <source>
        <dbReference type="ARBA" id="ARBA00030587"/>
    </source>
</evidence>
<keyword evidence="4 10" id="KW-0032">Aminotransferase</keyword>
<dbReference type="InterPro" id="IPR010164">
    <property type="entry name" value="Orn_aminotrans"/>
</dbReference>
<evidence type="ECO:0000313" key="10">
    <source>
        <dbReference type="EMBL" id="NYI78911.1"/>
    </source>
</evidence>
<keyword evidence="5" id="KW-0641">Proline biosynthesis</keyword>
<dbReference type="GO" id="GO:0055129">
    <property type="term" value="P:L-proline biosynthetic process"/>
    <property type="evidence" value="ECO:0007669"/>
    <property type="project" value="UniProtKB-UniPathway"/>
</dbReference>
<dbReference type="Gene3D" id="3.40.640.10">
    <property type="entry name" value="Type I PLP-dependent aspartate aminotransferase-like (Major domain)"/>
    <property type="match status" value="1"/>
</dbReference>
<keyword evidence="6 10" id="KW-0808">Transferase</keyword>
<dbReference type="GO" id="GO:0030170">
    <property type="term" value="F:pyridoxal phosphate binding"/>
    <property type="evidence" value="ECO:0007669"/>
    <property type="project" value="InterPro"/>
</dbReference>
<comment type="pathway">
    <text evidence="2">Amino-acid biosynthesis; L-proline biosynthesis; L-glutamate 5-semialdehyde from L-ornithine: step 1/1.</text>
</comment>
<dbReference type="InterPro" id="IPR015424">
    <property type="entry name" value="PyrdxlP-dep_Trfase"/>
</dbReference>
<dbReference type="PROSITE" id="PS00600">
    <property type="entry name" value="AA_TRANSFER_CLASS_3"/>
    <property type="match status" value="1"/>
</dbReference>
<dbReference type="InterPro" id="IPR015421">
    <property type="entry name" value="PyrdxlP-dep_Trfase_major"/>
</dbReference>
<dbReference type="FunFam" id="3.40.640.10:FF:000011">
    <property type="entry name" value="Ornithine aminotransferase"/>
    <property type="match status" value="1"/>
</dbReference>
<dbReference type="RefSeq" id="WP_179659209.1">
    <property type="nucleotide sequence ID" value="NZ_JACBZR010000001.1"/>
</dbReference>
<comment type="cofactor">
    <cofactor evidence="1">
        <name>pyridoxal 5'-phosphate</name>
        <dbReference type="ChEBI" id="CHEBI:597326"/>
    </cofactor>
</comment>
<evidence type="ECO:0000256" key="7">
    <source>
        <dbReference type="ARBA" id="ARBA00022898"/>
    </source>
</evidence>
<name>A0A7Z0DNI4_9ACTN</name>
<dbReference type="GO" id="GO:0004587">
    <property type="term" value="F:ornithine aminotransferase activity"/>
    <property type="evidence" value="ECO:0007669"/>
    <property type="project" value="UniProtKB-EC"/>
</dbReference>
<dbReference type="InterPro" id="IPR050103">
    <property type="entry name" value="Class-III_PLP-dep_AT"/>
</dbReference>
<proteinExistence type="inferred from homology"/>
<gene>
    <name evidence="10" type="ORF">BJ988_003559</name>
</gene>
<dbReference type="InterPro" id="IPR049704">
    <property type="entry name" value="Aminotrans_3_PPA_site"/>
</dbReference>
<dbReference type="PANTHER" id="PTHR11986">
    <property type="entry name" value="AMINOTRANSFERASE CLASS III"/>
    <property type="match status" value="1"/>
</dbReference>
<dbReference type="PIRSF" id="PIRSF000521">
    <property type="entry name" value="Transaminase_4ab_Lys_Orn"/>
    <property type="match status" value="1"/>
</dbReference>
<dbReference type="InterPro" id="IPR005814">
    <property type="entry name" value="Aminotrans_3"/>
</dbReference>
<dbReference type="Pfam" id="PF00202">
    <property type="entry name" value="Aminotran_3"/>
    <property type="match status" value="1"/>
</dbReference>
<dbReference type="GO" id="GO:0042802">
    <property type="term" value="F:identical protein binding"/>
    <property type="evidence" value="ECO:0007669"/>
    <property type="project" value="TreeGrafter"/>
</dbReference>
<organism evidence="10 11">
    <name type="scientific">Nocardioides panzhihuensis</name>
    <dbReference type="NCBI Taxonomy" id="860243"/>
    <lineage>
        <taxon>Bacteria</taxon>
        <taxon>Bacillati</taxon>
        <taxon>Actinomycetota</taxon>
        <taxon>Actinomycetes</taxon>
        <taxon>Propionibacteriales</taxon>
        <taxon>Nocardioidaceae</taxon>
        <taxon>Nocardioides</taxon>
    </lineage>
</organism>
<dbReference type="NCBIfam" id="TIGR01885">
    <property type="entry name" value="Orn_aminotrans"/>
    <property type="match status" value="1"/>
</dbReference>
<dbReference type="PANTHER" id="PTHR11986:SF18">
    <property type="entry name" value="ORNITHINE AMINOTRANSFERASE, MITOCHONDRIAL"/>
    <property type="match status" value="1"/>
</dbReference>
<evidence type="ECO:0000313" key="11">
    <source>
        <dbReference type="Proteomes" id="UP000564496"/>
    </source>
</evidence>
<dbReference type="AlphaFoldDB" id="A0A7Z0DNI4"/>
<evidence type="ECO:0000256" key="5">
    <source>
        <dbReference type="ARBA" id="ARBA00022650"/>
    </source>
</evidence>
<evidence type="ECO:0000256" key="1">
    <source>
        <dbReference type="ARBA" id="ARBA00001933"/>
    </source>
</evidence>
<dbReference type="EC" id="2.6.1.13" evidence="3"/>
<evidence type="ECO:0000256" key="6">
    <source>
        <dbReference type="ARBA" id="ARBA00022679"/>
    </source>
</evidence>
<dbReference type="InterPro" id="IPR015422">
    <property type="entry name" value="PyrdxlP-dep_Trfase_small"/>
</dbReference>
<dbReference type="CDD" id="cd00610">
    <property type="entry name" value="OAT_like"/>
    <property type="match status" value="1"/>
</dbReference>
<dbReference type="UniPathway" id="UPA00098">
    <property type="reaction ID" value="UER00358"/>
</dbReference>